<evidence type="ECO:0000313" key="2">
    <source>
        <dbReference type="Proteomes" id="UP000184520"/>
    </source>
</evidence>
<gene>
    <name evidence="1" type="ORF">SAMN05216361_4422</name>
</gene>
<proteinExistence type="predicted"/>
<keyword evidence="1" id="KW-0808">Transferase</keyword>
<dbReference type="EMBL" id="FQWD01000009">
    <property type="protein sequence ID" value="SHH37465.1"/>
    <property type="molecule type" value="Genomic_DNA"/>
</dbReference>
<dbReference type="Pfam" id="PF13704">
    <property type="entry name" value="Glyco_tranf_2_4"/>
    <property type="match status" value="1"/>
</dbReference>
<keyword evidence="2" id="KW-1185">Reference proteome</keyword>
<protein>
    <submittedName>
        <fullName evidence="1">Glycosyl transferase family 2</fullName>
    </submittedName>
</protein>
<dbReference type="AlphaFoldDB" id="A0A1M5SG78"/>
<dbReference type="GO" id="GO:0016740">
    <property type="term" value="F:transferase activity"/>
    <property type="evidence" value="ECO:0007669"/>
    <property type="project" value="UniProtKB-KW"/>
</dbReference>
<dbReference type="RefSeq" id="WP_073325337.1">
    <property type="nucleotide sequence ID" value="NZ_FQWD01000009.1"/>
</dbReference>
<sequence length="394" mass="44746">MSKGSQCNVKIIAIAKDEGAYLAEWIHHHLYFGFSEIEVVLNRTSDSSLQVLKRINKEYPQVKWRFADFVDLIPGSVHKKLQHIAYGMVLSDLVNNPTLITHVMLMDIDEFWVPTDPTLTIGGFVENIGTENAICFNWLNDLPAKEAFATIPSVLVGSTSGVVKSLFPLSRKIRAIRLHKPLLTPNNYISADGKEFKESKNEDEHAATGCYSGAFIYHRFYRSETEYVSSLFRGNPEGSALPYKTNRNGLPDSEITELSYTFAEERYVAYTSSFEAFIQATGVSEPTELSKAFVLERFEKAINSVEQNLPKYHKQILKLFRNVTEPRVANAIKQFHNKLMVDYGNDVDAIRDLAISVETYSLAEARRIMLKARELRPHGPRINAKINEYNQKII</sequence>
<organism evidence="1 2">
    <name type="scientific">Marisediminitalea aggregata</name>
    <dbReference type="NCBI Taxonomy" id="634436"/>
    <lineage>
        <taxon>Bacteria</taxon>
        <taxon>Pseudomonadati</taxon>
        <taxon>Pseudomonadota</taxon>
        <taxon>Gammaproteobacteria</taxon>
        <taxon>Alteromonadales</taxon>
        <taxon>Alteromonadaceae</taxon>
        <taxon>Marisediminitalea</taxon>
    </lineage>
</organism>
<dbReference type="STRING" id="634436.SAMN05216361_4422"/>
<dbReference type="OrthoDB" id="3760425at2"/>
<name>A0A1M5SG78_9ALTE</name>
<accession>A0A1M5SG78</accession>
<reference evidence="2" key="1">
    <citation type="submission" date="2016-11" db="EMBL/GenBank/DDBJ databases">
        <authorList>
            <person name="Varghese N."/>
            <person name="Submissions S."/>
        </authorList>
    </citation>
    <scope>NUCLEOTIDE SEQUENCE [LARGE SCALE GENOMIC DNA]</scope>
    <source>
        <strain evidence="2">CGMCC 1.8995</strain>
    </source>
</reference>
<evidence type="ECO:0000313" key="1">
    <source>
        <dbReference type="EMBL" id="SHH37465.1"/>
    </source>
</evidence>
<dbReference type="Proteomes" id="UP000184520">
    <property type="component" value="Unassembled WGS sequence"/>
</dbReference>